<dbReference type="PANTHER" id="PTHR12634">
    <property type="entry name" value="SIT4 YEAST -ASSOCIATING PROTEIN-RELATED"/>
    <property type="match status" value="1"/>
</dbReference>
<dbReference type="EMBL" id="BQMJ01000055">
    <property type="protein sequence ID" value="GJQ14435.1"/>
    <property type="molecule type" value="Genomic_DNA"/>
</dbReference>
<dbReference type="GO" id="GO:0019888">
    <property type="term" value="F:protein phosphatase regulator activity"/>
    <property type="evidence" value="ECO:0007669"/>
    <property type="project" value="TreeGrafter"/>
</dbReference>
<feature type="compositionally biased region" description="Polar residues" evidence="3">
    <location>
        <begin position="47"/>
        <end position="60"/>
    </location>
</feature>
<dbReference type="GO" id="GO:0019903">
    <property type="term" value="F:protein phosphatase binding"/>
    <property type="evidence" value="ECO:0007669"/>
    <property type="project" value="InterPro"/>
</dbReference>
<evidence type="ECO:0000256" key="1">
    <source>
        <dbReference type="ARBA" id="ARBA00006180"/>
    </source>
</evidence>
<name>A0A9C7Q1R0_9RHOD</name>
<dbReference type="PANTHER" id="PTHR12634:SF8">
    <property type="entry name" value="FIERY MOUNTAIN, ISOFORM D"/>
    <property type="match status" value="1"/>
</dbReference>
<accession>A0A9C7Q1R0</accession>
<evidence type="ECO:0000313" key="4">
    <source>
        <dbReference type="EMBL" id="GJQ14435.1"/>
    </source>
</evidence>
<gene>
    <name evidence="4" type="ORF">GpartN1_g6226.t1</name>
</gene>
<organism evidence="4 5">
    <name type="scientific">Galdieria partita</name>
    <dbReference type="NCBI Taxonomy" id="83374"/>
    <lineage>
        <taxon>Eukaryota</taxon>
        <taxon>Rhodophyta</taxon>
        <taxon>Bangiophyceae</taxon>
        <taxon>Galdieriales</taxon>
        <taxon>Galdieriaceae</taxon>
        <taxon>Galdieria</taxon>
    </lineage>
</organism>
<evidence type="ECO:0000256" key="2">
    <source>
        <dbReference type="ARBA" id="ARBA00023306"/>
    </source>
</evidence>
<keyword evidence="5" id="KW-1185">Reference proteome</keyword>
<evidence type="ECO:0000313" key="5">
    <source>
        <dbReference type="Proteomes" id="UP001061958"/>
    </source>
</evidence>
<sequence>MFFRAGLGSPSPIDLFLDKVEREKLLEKLEEPYTSANEENELKGERNSSNAGGLQVTEGNSLQEMEKLEKELENRENVGVDQKEPLYGAIKLIAELLDEDDLLVELRASNKRLLNFFSNPLIIKALISYVTDTVPRFDEDQMDLAKLKFKFPLVACEILCSENLRLRDSFASQSDSLTLLFSFLRKPTGKIDISATANFARVLLTLIRLYPDIIKTFVQDNLWILDCLIQHLYCMSLADILLRLYLNVGCDIPRSSLSWSLSENQSLQAFPNYFIFDKLGESFSTSSYPELDDFNRNEAISNSASVMVGIIQQSVCTSDYMEVPEEVDIIKRSYIIGKVLDDGLVEAEDHQGDFDNIWSCPALMNALRVCCELLISLNSLKSESSMSERSCRRHSTTVASLETSEISNPDSNNKNPLAIVESELVSKLPKLASFLDNAGTESLGFVDGRKVLGTLRLKIAEFFLTCLVTCSQETVGEIFRLGVPKLLLRLFVDCDMCNILHNYIVSVISSCFCGDFKMIQKLWIQDCHIYDWLVEAWSENAKIDDFKCRKGYMGHLTQIGNILSQYLDEQYEFVVEHIGKEEFERFEHLRNTYLSQTNEIQSKPLGGTHPGQLLSSAQMPVPTSSLNFPEYDQFMEEITSSDAEAVKKFAEYLYEQTNGEIDNEEEEEEEEEHIEKSHAVPVSTGLEDPETEDIFKQAIIPSTESLLEREETTSDYELESKNDEIDEEDFDDLAFTGDAIFASARDFPSERDLEQLRSAIAEQKLSAEDVYDSYEEDHLSDEEDARIYESNEGNLRNFQFPDH</sequence>
<feature type="region of interest" description="Disordered" evidence="3">
    <location>
        <begin position="658"/>
        <end position="690"/>
    </location>
</feature>
<keyword evidence="2" id="KW-0131">Cell cycle</keyword>
<proteinExistence type="inferred from homology"/>
<comment type="similarity">
    <text evidence="1">Belongs to the SAPS family.</text>
</comment>
<comment type="caution">
    <text evidence="4">The sequence shown here is derived from an EMBL/GenBank/DDBJ whole genome shotgun (WGS) entry which is preliminary data.</text>
</comment>
<reference evidence="4" key="2">
    <citation type="submission" date="2022-01" db="EMBL/GenBank/DDBJ databases">
        <authorList>
            <person name="Hirooka S."/>
            <person name="Miyagishima S.Y."/>
        </authorList>
    </citation>
    <scope>NUCLEOTIDE SEQUENCE</scope>
    <source>
        <strain evidence="4">NBRC 102759</strain>
    </source>
</reference>
<dbReference type="Proteomes" id="UP001061958">
    <property type="component" value="Unassembled WGS sequence"/>
</dbReference>
<protein>
    <submittedName>
        <fullName evidence="4">Uncharacterized protein</fullName>
    </submittedName>
</protein>
<dbReference type="OrthoDB" id="295029at2759"/>
<reference evidence="4" key="1">
    <citation type="journal article" date="2022" name="Proc. Natl. Acad. Sci. U.S.A.">
        <title>Life cycle and functional genomics of the unicellular red alga Galdieria for elucidating algal and plant evolution and industrial use.</title>
        <authorList>
            <person name="Hirooka S."/>
            <person name="Itabashi T."/>
            <person name="Ichinose T.M."/>
            <person name="Onuma R."/>
            <person name="Fujiwara T."/>
            <person name="Yamashita S."/>
            <person name="Jong L.W."/>
            <person name="Tomita R."/>
            <person name="Iwane A.H."/>
            <person name="Miyagishima S.Y."/>
        </authorList>
    </citation>
    <scope>NUCLEOTIDE SEQUENCE</scope>
    <source>
        <strain evidence="4">NBRC 102759</strain>
    </source>
</reference>
<feature type="region of interest" description="Disordered" evidence="3">
    <location>
        <begin position="29"/>
        <end position="60"/>
    </location>
</feature>
<evidence type="ECO:0000256" key="3">
    <source>
        <dbReference type="SAM" id="MobiDB-lite"/>
    </source>
</evidence>
<feature type="compositionally biased region" description="Basic and acidic residues" evidence="3">
    <location>
        <begin position="706"/>
        <end position="723"/>
    </location>
</feature>
<dbReference type="AlphaFoldDB" id="A0A9C7Q1R0"/>
<dbReference type="InterPro" id="IPR007587">
    <property type="entry name" value="SAPS"/>
</dbReference>
<feature type="compositionally biased region" description="Acidic residues" evidence="3">
    <location>
        <begin position="661"/>
        <end position="672"/>
    </location>
</feature>
<dbReference type="Pfam" id="PF04499">
    <property type="entry name" value="SAPS"/>
    <property type="match status" value="1"/>
</dbReference>
<feature type="region of interest" description="Disordered" evidence="3">
    <location>
        <begin position="702"/>
        <end position="731"/>
    </location>
</feature>